<reference evidence="3" key="1">
    <citation type="journal article" date="2017" name="Genome Biol.">
        <title>Comparative genomics reveals high biological diversity and specific adaptations in the industrially and medically important fungal genus Aspergillus.</title>
        <authorList>
            <person name="de Vries R.P."/>
            <person name="Riley R."/>
            <person name="Wiebenga A."/>
            <person name="Aguilar-Osorio G."/>
            <person name="Amillis S."/>
            <person name="Uchima C.A."/>
            <person name="Anderluh G."/>
            <person name="Asadollahi M."/>
            <person name="Askin M."/>
            <person name="Barry K."/>
            <person name="Battaglia E."/>
            <person name="Bayram O."/>
            <person name="Benocci T."/>
            <person name="Braus-Stromeyer S.A."/>
            <person name="Caldana C."/>
            <person name="Canovas D."/>
            <person name="Cerqueira G.C."/>
            <person name="Chen F."/>
            <person name="Chen W."/>
            <person name="Choi C."/>
            <person name="Clum A."/>
            <person name="Dos Santos R.A."/>
            <person name="Damasio A.R."/>
            <person name="Diallinas G."/>
            <person name="Emri T."/>
            <person name="Fekete E."/>
            <person name="Flipphi M."/>
            <person name="Freyberg S."/>
            <person name="Gallo A."/>
            <person name="Gournas C."/>
            <person name="Habgood R."/>
            <person name="Hainaut M."/>
            <person name="Harispe M.L."/>
            <person name="Henrissat B."/>
            <person name="Hilden K.S."/>
            <person name="Hope R."/>
            <person name="Hossain A."/>
            <person name="Karabika E."/>
            <person name="Karaffa L."/>
            <person name="Karanyi Z."/>
            <person name="Krasevec N."/>
            <person name="Kuo A."/>
            <person name="Kusch H."/>
            <person name="LaButti K."/>
            <person name="Lagendijk E.L."/>
            <person name="Lapidus A."/>
            <person name="Levasseur A."/>
            <person name="Lindquist E."/>
            <person name="Lipzen A."/>
            <person name="Logrieco A.F."/>
            <person name="MacCabe A."/>
            <person name="Maekelae M.R."/>
            <person name="Malavazi I."/>
            <person name="Melin P."/>
            <person name="Meyer V."/>
            <person name="Mielnichuk N."/>
            <person name="Miskei M."/>
            <person name="Molnar A.P."/>
            <person name="Mule G."/>
            <person name="Ngan C.Y."/>
            <person name="Orejas M."/>
            <person name="Orosz E."/>
            <person name="Ouedraogo J.P."/>
            <person name="Overkamp K.M."/>
            <person name="Park H.-S."/>
            <person name="Perrone G."/>
            <person name="Piumi F."/>
            <person name="Punt P.J."/>
            <person name="Ram A.F."/>
            <person name="Ramon A."/>
            <person name="Rauscher S."/>
            <person name="Record E."/>
            <person name="Riano-Pachon D.M."/>
            <person name="Robert V."/>
            <person name="Roehrig J."/>
            <person name="Ruller R."/>
            <person name="Salamov A."/>
            <person name="Salih N.S."/>
            <person name="Samson R.A."/>
            <person name="Sandor E."/>
            <person name="Sanguinetti M."/>
            <person name="Schuetze T."/>
            <person name="Sepcic K."/>
            <person name="Shelest E."/>
            <person name="Sherlock G."/>
            <person name="Sophianopoulou V."/>
            <person name="Squina F.M."/>
            <person name="Sun H."/>
            <person name="Susca A."/>
            <person name="Todd R.B."/>
            <person name="Tsang A."/>
            <person name="Unkles S.E."/>
            <person name="van de Wiele N."/>
            <person name="van Rossen-Uffink D."/>
            <person name="Oliveira J.V."/>
            <person name="Vesth T.C."/>
            <person name="Visser J."/>
            <person name="Yu J.-H."/>
            <person name="Zhou M."/>
            <person name="Andersen M.R."/>
            <person name="Archer D.B."/>
            <person name="Baker S.E."/>
            <person name="Benoit I."/>
            <person name="Brakhage A.A."/>
            <person name="Braus G.H."/>
            <person name="Fischer R."/>
            <person name="Frisvad J.C."/>
            <person name="Goldman G.H."/>
            <person name="Houbraken J."/>
            <person name="Oakley B."/>
            <person name="Pocsi I."/>
            <person name="Scazzocchio C."/>
            <person name="Seiboth B."/>
            <person name="vanKuyk P.A."/>
            <person name="Wortman J."/>
            <person name="Dyer P.S."/>
            <person name="Grigoriev I.V."/>
        </authorList>
    </citation>
    <scope>NUCLEOTIDE SEQUENCE [LARGE SCALE GENOMIC DNA]</scope>
    <source>
        <strain evidence="3">CBS 583.65</strain>
    </source>
</reference>
<protein>
    <recommendedName>
        <fullName evidence="4">Integral membrane protein</fullName>
    </recommendedName>
</protein>
<keyword evidence="1" id="KW-1133">Transmembrane helix</keyword>
<dbReference type="EMBL" id="KV878134">
    <property type="protein sequence ID" value="OJJ06300.1"/>
    <property type="molecule type" value="Genomic_DNA"/>
</dbReference>
<keyword evidence="1" id="KW-0472">Membrane</keyword>
<keyword evidence="1" id="KW-0812">Transmembrane</keyword>
<dbReference type="GeneID" id="63728878"/>
<name>A0A1L9PXM7_ASPVE</name>
<evidence type="ECO:0000256" key="1">
    <source>
        <dbReference type="SAM" id="Phobius"/>
    </source>
</evidence>
<sequence length="172" mass="19514">MASGLFFDPIKLLRIAPLVTTTSSLMFAWDEHWFLSGFLQSHAEPATDADYKAHSNALLPRYFRRFFDQGIWIIASLNTATLASSITNLLIDRPLSRTSTRWYSAGLAFTIAHFLFVPLIAYPIRDIVEDRAQGESSRDLKRWIDIHRVRVVVADIPGWLSFFGAVLATLKL</sequence>
<dbReference type="VEuPathDB" id="FungiDB:ASPVEDRAFT_45698"/>
<organism evidence="2 3">
    <name type="scientific">Aspergillus versicolor CBS 583.65</name>
    <dbReference type="NCBI Taxonomy" id="1036611"/>
    <lineage>
        <taxon>Eukaryota</taxon>
        <taxon>Fungi</taxon>
        <taxon>Dikarya</taxon>
        <taxon>Ascomycota</taxon>
        <taxon>Pezizomycotina</taxon>
        <taxon>Eurotiomycetes</taxon>
        <taxon>Eurotiomycetidae</taxon>
        <taxon>Eurotiales</taxon>
        <taxon>Aspergillaceae</taxon>
        <taxon>Aspergillus</taxon>
        <taxon>Aspergillus subgen. Nidulantes</taxon>
    </lineage>
</organism>
<dbReference type="Proteomes" id="UP000184073">
    <property type="component" value="Unassembled WGS sequence"/>
</dbReference>
<gene>
    <name evidence="2" type="ORF">ASPVEDRAFT_45698</name>
</gene>
<proteinExistence type="predicted"/>
<feature type="transmembrane region" description="Helical" evidence="1">
    <location>
        <begin position="103"/>
        <end position="124"/>
    </location>
</feature>
<keyword evidence="3" id="KW-1185">Reference proteome</keyword>
<evidence type="ECO:0008006" key="4">
    <source>
        <dbReference type="Google" id="ProtNLM"/>
    </source>
</evidence>
<accession>A0A1L9PXM7</accession>
<feature type="transmembrane region" description="Helical" evidence="1">
    <location>
        <begin position="149"/>
        <end position="170"/>
    </location>
</feature>
<evidence type="ECO:0000313" key="3">
    <source>
        <dbReference type="Proteomes" id="UP000184073"/>
    </source>
</evidence>
<feature type="transmembrane region" description="Helical" evidence="1">
    <location>
        <begin position="70"/>
        <end position="91"/>
    </location>
</feature>
<dbReference type="OrthoDB" id="1523883at2759"/>
<dbReference type="AlphaFoldDB" id="A0A1L9PXM7"/>
<dbReference type="STRING" id="1036611.A0A1L9PXM7"/>
<evidence type="ECO:0000313" key="2">
    <source>
        <dbReference type="EMBL" id="OJJ06300.1"/>
    </source>
</evidence>
<dbReference type="RefSeq" id="XP_040672062.1">
    <property type="nucleotide sequence ID" value="XM_040813367.1"/>
</dbReference>